<organism evidence="3 4">
    <name type="scientific">Streptomyces mimosae</name>
    <dbReference type="NCBI Taxonomy" id="2586635"/>
    <lineage>
        <taxon>Bacteria</taxon>
        <taxon>Bacillati</taxon>
        <taxon>Actinomycetota</taxon>
        <taxon>Actinomycetes</taxon>
        <taxon>Kitasatosporales</taxon>
        <taxon>Streptomycetaceae</taxon>
        <taxon>Streptomyces</taxon>
    </lineage>
</organism>
<sequence>MRIGELAALAGVTPRTVRHYHHIGLLPEPRRTAGGYRVYGLRDAYRVVRVRRLTALGLSLDDVRDVLADDSGVELREVLTELDAELARQETAIRLRRARVAELLAEAGRHEELPAEGPVSPELAALFRRMRQTATGLTGPEPASAVRERELMTLLEGTAGDEADEPWLTGLAGAFGDDPAAMEAAYRIYERLDALADAAEDDPRVEPLAVAIAEIVPDAVVRLAGDVEPSEPTGPFAEAFFADHSPAQGAVIRRAMRLLAERAQ</sequence>
<dbReference type="PANTHER" id="PTHR30204">
    <property type="entry name" value="REDOX-CYCLING DRUG-SENSING TRANSCRIPTIONAL ACTIVATOR SOXR"/>
    <property type="match status" value="1"/>
</dbReference>
<dbReference type="AlphaFoldDB" id="A0A5N5ZPF1"/>
<reference evidence="3" key="1">
    <citation type="submission" date="2019-10" db="EMBL/GenBank/DDBJ databases">
        <title>Nonomuraea sp. nov., isolated from Phyllanthus amarus.</title>
        <authorList>
            <person name="Klykleung N."/>
            <person name="Tanasupawat S."/>
        </authorList>
    </citation>
    <scope>NUCLEOTIDE SEQUENCE [LARGE SCALE GENOMIC DNA]</scope>
    <source>
        <strain evidence="3">3MP-10</strain>
    </source>
</reference>
<dbReference type="InterPro" id="IPR000551">
    <property type="entry name" value="MerR-type_HTH_dom"/>
</dbReference>
<gene>
    <name evidence="3" type="ORF">FH607_029305</name>
</gene>
<comment type="caution">
    <text evidence="3">The sequence shown here is derived from an EMBL/GenBank/DDBJ whole genome shotgun (WGS) entry which is preliminary data.</text>
</comment>
<dbReference type="PRINTS" id="PR00040">
    <property type="entry name" value="HTHMERR"/>
</dbReference>
<dbReference type="GO" id="GO:0003700">
    <property type="term" value="F:DNA-binding transcription factor activity"/>
    <property type="evidence" value="ECO:0007669"/>
    <property type="project" value="InterPro"/>
</dbReference>
<keyword evidence="1 3" id="KW-0238">DNA-binding</keyword>
<feature type="domain" description="HTH merR-type" evidence="2">
    <location>
        <begin position="1"/>
        <end position="69"/>
    </location>
</feature>
<name>A0A5N5ZPF1_9ACTN</name>
<evidence type="ECO:0000259" key="2">
    <source>
        <dbReference type="PROSITE" id="PS50937"/>
    </source>
</evidence>
<dbReference type="PROSITE" id="PS50937">
    <property type="entry name" value="HTH_MERR_2"/>
    <property type="match status" value="1"/>
</dbReference>
<dbReference type="EMBL" id="VDLY02000028">
    <property type="protein sequence ID" value="KAB8158374.1"/>
    <property type="molecule type" value="Genomic_DNA"/>
</dbReference>
<accession>A0A5N5ZPF1</accession>
<dbReference type="GO" id="GO:0003677">
    <property type="term" value="F:DNA binding"/>
    <property type="evidence" value="ECO:0007669"/>
    <property type="project" value="UniProtKB-KW"/>
</dbReference>
<dbReference type="SUPFAM" id="SSF46955">
    <property type="entry name" value="Putative DNA-binding domain"/>
    <property type="match status" value="1"/>
</dbReference>
<dbReference type="Pfam" id="PF13411">
    <property type="entry name" value="MerR_1"/>
    <property type="match status" value="1"/>
</dbReference>
<evidence type="ECO:0000256" key="1">
    <source>
        <dbReference type="ARBA" id="ARBA00023125"/>
    </source>
</evidence>
<dbReference type="CDD" id="cd00592">
    <property type="entry name" value="HTH_MerR-like"/>
    <property type="match status" value="1"/>
</dbReference>
<dbReference type="InterPro" id="IPR047057">
    <property type="entry name" value="MerR_fam"/>
</dbReference>
<keyword evidence="4" id="KW-1185">Reference proteome</keyword>
<dbReference type="OrthoDB" id="4569196at2"/>
<dbReference type="RefSeq" id="WP_139675277.1">
    <property type="nucleotide sequence ID" value="NZ_VDLY02000028.1"/>
</dbReference>
<protein>
    <submittedName>
        <fullName evidence="3">MerR family DNA-binding transcriptional regulator</fullName>
    </submittedName>
</protein>
<evidence type="ECO:0000313" key="3">
    <source>
        <dbReference type="EMBL" id="KAB8158374.1"/>
    </source>
</evidence>
<dbReference type="InterPro" id="IPR009061">
    <property type="entry name" value="DNA-bd_dom_put_sf"/>
</dbReference>
<dbReference type="PANTHER" id="PTHR30204:SF93">
    <property type="entry name" value="HTH MERR-TYPE DOMAIN-CONTAINING PROTEIN"/>
    <property type="match status" value="1"/>
</dbReference>
<evidence type="ECO:0000313" key="4">
    <source>
        <dbReference type="Proteomes" id="UP000314251"/>
    </source>
</evidence>
<dbReference type="SMART" id="SM00422">
    <property type="entry name" value="HTH_MERR"/>
    <property type="match status" value="1"/>
</dbReference>
<proteinExistence type="predicted"/>
<dbReference type="Proteomes" id="UP000314251">
    <property type="component" value="Unassembled WGS sequence"/>
</dbReference>
<dbReference type="Gene3D" id="1.10.1660.10">
    <property type="match status" value="1"/>
</dbReference>